<dbReference type="Gene3D" id="3.30.70.2190">
    <property type="match status" value="1"/>
</dbReference>
<dbReference type="EC" id="1.1.99.39" evidence="9"/>
<comment type="caution">
    <text evidence="14">The sequence shown here is derived from an EMBL/GenBank/DDBJ whole genome shotgun (WGS) entry which is preliminary data.</text>
</comment>
<evidence type="ECO:0000259" key="13">
    <source>
        <dbReference type="PROSITE" id="PS51387"/>
    </source>
</evidence>
<name>A0ABD2NTG8_9CUCU</name>
<dbReference type="Gene3D" id="3.30.465.10">
    <property type="match status" value="1"/>
</dbReference>
<keyword evidence="5" id="KW-0285">Flavoprotein</keyword>
<organism evidence="14 15">
    <name type="scientific">Cryptolaemus montrouzieri</name>
    <dbReference type="NCBI Taxonomy" id="559131"/>
    <lineage>
        <taxon>Eukaryota</taxon>
        <taxon>Metazoa</taxon>
        <taxon>Ecdysozoa</taxon>
        <taxon>Arthropoda</taxon>
        <taxon>Hexapoda</taxon>
        <taxon>Insecta</taxon>
        <taxon>Pterygota</taxon>
        <taxon>Neoptera</taxon>
        <taxon>Endopterygota</taxon>
        <taxon>Coleoptera</taxon>
        <taxon>Polyphaga</taxon>
        <taxon>Cucujiformia</taxon>
        <taxon>Coccinelloidea</taxon>
        <taxon>Coccinellidae</taxon>
        <taxon>Scymninae</taxon>
        <taxon>Scymnini</taxon>
        <taxon>Cryptolaemus</taxon>
    </lineage>
</organism>
<protein>
    <recommendedName>
        <fullName evidence="10">D-2-hydroxyglutarate dehydrogenase, mitochondrial</fullName>
        <ecNumber evidence="9">1.1.99.39</ecNumber>
    </recommendedName>
</protein>
<keyword evidence="6" id="KW-0274">FAD</keyword>
<evidence type="ECO:0000313" key="15">
    <source>
        <dbReference type="Proteomes" id="UP001516400"/>
    </source>
</evidence>
<keyword evidence="8" id="KW-0576">Peroxisome</keyword>
<accession>A0ABD2NTG8</accession>
<evidence type="ECO:0000256" key="11">
    <source>
        <dbReference type="ARBA" id="ARBA00045410"/>
    </source>
</evidence>
<evidence type="ECO:0000313" key="14">
    <source>
        <dbReference type="EMBL" id="KAL3281914.1"/>
    </source>
</evidence>
<dbReference type="Pfam" id="PF01565">
    <property type="entry name" value="FAD_binding_4"/>
    <property type="match status" value="1"/>
</dbReference>
<dbReference type="Gene3D" id="1.10.45.10">
    <property type="entry name" value="Vanillyl-alcohol Oxidase, Chain A, domain 4"/>
    <property type="match status" value="1"/>
</dbReference>
<dbReference type="FunFam" id="3.30.70.2190:FF:000001">
    <property type="entry name" value="D-2-hydroxyglutarate dehydrogenase mitochondrial"/>
    <property type="match status" value="1"/>
</dbReference>
<feature type="domain" description="FAD-binding PCMH-type" evidence="13">
    <location>
        <begin position="85"/>
        <end position="264"/>
    </location>
</feature>
<dbReference type="FunFam" id="1.10.45.10:FF:000001">
    <property type="entry name" value="D-lactate dehydrogenase mitochondrial"/>
    <property type="match status" value="1"/>
</dbReference>
<dbReference type="GO" id="GO:0051990">
    <property type="term" value="F:(R)-2-hydroxyglutarate dehydrogenase activity"/>
    <property type="evidence" value="ECO:0007669"/>
    <property type="project" value="UniProtKB-EC"/>
</dbReference>
<evidence type="ECO:0000256" key="1">
    <source>
        <dbReference type="ARBA" id="ARBA00001974"/>
    </source>
</evidence>
<comment type="cofactor">
    <cofactor evidence="1">
        <name>FAD</name>
        <dbReference type="ChEBI" id="CHEBI:57692"/>
    </cofactor>
</comment>
<evidence type="ECO:0000256" key="4">
    <source>
        <dbReference type="ARBA" id="ARBA00011738"/>
    </source>
</evidence>
<evidence type="ECO:0000256" key="12">
    <source>
        <dbReference type="ARBA" id="ARBA00049267"/>
    </source>
</evidence>
<comment type="similarity">
    <text evidence="3">Belongs to the FAD-binding oxidoreductase/transferase type 4 family.</text>
</comment>
<dbReference type="Gene3D" id="3.30.43.10">
    <property type="entry name" value="Uridine Diphospho-n-acetylenolpyruvylglucosamine Reductase, domain 2"/>
    <property type="match status" value="1"/>
</dbReference>
<comment type="subcellular location">
    <subcellularLocation>
        <location evidence="2">Peroxisome</location>
    </subcellularLocation>
</comment>
<dbReference type="FunFam" id="3.30.465.10:FF:000001">
    <property type="entry name" value="D-2-hydroxyglutarate dehydrogenase, mitochondrial"/>
    <property type="match status" value="1"/>
</dbReference>
<dbReference type="FunFam" id="3.30.70.2740:FF:000002">
    <property type="entry name" value="D-2-hydroxyglutarate dehydrogenase mitochondrial"/>
    <property type="match status" value="1"/>
</dbReference>
<reference evidence="14 15" key="1">
    <citation type="journal article" date="2021" name="BMC Biol.">
        <title>Horizontally acquired antibacterial genes associated with adaptive radiation of ladybird beetles.</title>
        <authorList>
            <person name="Li H.S."/>
            <person name="Tang X.F."/>
            <person name="Huang Y.H."/>
            <person name="Xu Z.Y."/>
            <person name="Chen M.L."/>
            <person name="Du X.Y."/>
            <person name="Qiu B.Y."/>
            <person name="Chen P.T."/>
            <person name="Zhang W."/>
            <person name="Slipinski A."/>
            <person name="Escalona H.E."/>
            <person name="Waterhouse R.M."/>
            <person name="Zwick A."/>
            <person name="Pang H."/>
        </authorList>
    </citation>
    <scope>NUCLEOTIDE SEQUENCE [LARGE SCALE GENOMIC DNA]</scope>
    <source>
        <strain evidence="14">SYSU2018</strain>
    </source>
</reference>
<dbReference type="SUPFAM" id="SSF56176">
    <property type="entry name" value="FAD-binding/transporter-associated domain-like"/>
    <property type="match status" value="1"/>
</dbReference>
<proteinExistence type="inferred from homology"/>
<dbReference type="PROSITE" id="PS51387">
    <property type="entry name" value="FAD_PCMH"/>
    <property type="match status" value="1"/>
</dbReference>
<evidence type="ECO:0000256" key="10">
    <source>
        <dbReference type="ARBA" id="ARBA00039639"/>
    </source>
</evidence>
<evidence type="ECO:0000256" key="7">
    <source>
        <dbReference type="ARBA" id="ARBA00023002"/>
    </source>
</evidence>
<dbReference type="InterPro" id="IPR051264">
    <property type="entry name" value="FAD-oxidored/transferase_4"/>
</dbReference>
<dbReference type="InterPro" id="IPR006094">
    <property type="entry name" value="Oxid_FAD_bind_N"/>
</dbReference>
<dbReference type="Gene3D" id="3.30.70.2740">
    <property type="match status" value="1"/>
</dbReference>
<evidence type="ECO:0000256" key="2">
    <source>
        <dbReference type="ARBA" id="ARBA00004275"/>
    </source>
</evidence>
<dbReference type="InterPro" id="IPR016169">
    <property type="entry name" value="FAD-bd_PCMH_sub2"/>
</dbReference>
<evidence type="ECO:0000256" key="5">
    <source>
        <dbReference type="ARBA" id="ARBA00022630"/>
    </source>
</evidence>
<evidence type="ECO:0000256" key="8">
    <source>
        <dbReference type="ARBA" id="ARBA00023140"/>
    </source>
</evidence>
<dbReference type="InterPro" id="IPR016164">
    <property type="entry name" value="FAD-linked_Oxase-like_C"/>
</dbReference>
<evidence type="ECO:0000256" key="9">
    <source>
        <dbReference type="ARBA" id="ARBA00039003"/>
    </source>
</evidence>
<comment type="subunit">
    <text evidence="4">Homodimer.</text>
</comment>
<dbReference type="InterPro" id="IPR004113">
    <property type="entry name" value="FAD-bd_oxidored_4_C"/>
</dbReference>
<comment type="catalytic activity">
    <reaction evidence="12">
        <text>(R)-malate + A = oxaloacetate + AH2</text>
        <dbReference type="Rhea" id="RHEA:67460"/>
        <dbReference type="ChEBI" id="CHEBI:13193"/>
        <dbReference type="ChEBI" id="CHEBI:15588"/>
        <dbReference type="ChEBI" id="CHEBI:16452"/>
        <dbReference type="ChEBI" id="CHEBI:17499"/>
    </reaction>
    <physiologicalReaction direction="left-to-right" evidence="12">
        <dbReference type="Rhea" id="RHEA:67461"/>
    </physiologicalReaction>
</comment>
<evidence type="ECO:0000256" key="3">
    <source>
        <dbReference type="ARBA" id="ARBA00008000"/>
    </source>
</evidence>
<dbReference type="InterPro" id="IPR036318">
    <property type="entry name" value="FAD-bd_PCMH-like_sf"/>
</dbReference>
<dbReference type="InterPro" id="IPR016171">
    <property type="entry name" value="Vanillyl_alc_oxidase_C-sub2"/>
</dbReference>
<dbReference type="FunFam" id="3.30.43.10:FF:000011">
    <property type="entry name" value="D-lactate dehydrogenase (Cytochrome)"/>
    <property type="match status" value="1"/>
</dbReference>
<dbReference type="PANTHER" id="PTHR43716:SF1">
    <property type="entry name" value="D-2-HYDROXYGLUTARATE DEHYDROGENASE, MITOCHONDRIAL"/>
    <property type="match status" value="1"/>
</dbReference>
<dbReference type="SUPFAM" id="SSF55103">
    <property type="entry name" value="FAD-linked oxidases, C-terminal domain"/>
    <property type="match status" value="1"/>
</dbReference>
<comment type="function">
    <text evidence="11">Catalyzes the oxidation of D-2-hydroxyglutarate (D-2-HG) to alpha-ketoglutarate. Also catalyzes the oxidation of other D-2-hydroxyacids, such as D-malate (D-MAL) and D-lactate (D-LAC). Exhibits high activities towards D-2-HG and D-MAL but a very weak activity towards D-LAC.</text>
</comment>
<dbReference type="InterPro" id="IPR016167">
    <property type="entry name" value="FAD-bd_PCMH_sub1"/>
</dbReference>
<dbReference type="EMBL" id="JABFTP020000144">
    <property type="protein sequence ID" value="KAL3281914.1"/>
    <property type="molecule type" value="Genomic_DNA"/>
</dbReference>
<evidence type="ECO:0000256" key="6">
    <source>
        <dbReference type="ARBA" id="ARBA00022827"/>
    </source>
</evidence>
<dbReference type="PANTHER" id="PTHR43716">
    <property type="entry name" value="D-2-HYDROXYGLUTARATE DEHYDROGENASE, MITOCHONDRIAL"/>
    <property type="match status" value="1"/>
</dbReference>
<dbReference type="InterPro" id="IPR016166">
    <property type="entry name" value="FAD-bd_PCMH"/>
</dbReference>
<dbReference type="Pfam" id="PF02913">
    <property type="entry name" value="FAD-oxidase_C"/>
    <property type="match status" value="1"/>
</dbReference>
<keyword evidence="7" id="KW-0560">Oxidoreductase</keyword>
<sequence length="516" mass="57554">MLSTVRCRLSSWRLLSSISSTTSSTIKYSTLPELTKDRYPNVRRSDYSIIKSNHLEFFKDLLGEHRLITDENECLAYNTDWIKANRGYSSCVLKPKSTEEVCSILKFCYDNNLAVCPQGGNTGLVGGSVPVFDEVILSMSLMNKIISLDETAGILTCEAGCVLENLDNYLAERELMMPLDLGAKGSCQIGGNVATNAGGLRLLRYGNLQGNVLGLEAVTPNGRVVDCLSALKKDNTGLHLKHLYIGTEGSLGVVTKVCIKCPPKPKAVNLAFLGLNSFENILKVFKKSRHELGEILSSCEAIDADSLAVTTEHLKLKSPLDKFPFYMLIETHGSDNTHDEEKLNRFLGKVMEDGSVLDGIATNEPSKMKDIWDLRERITEGYLHDGYVFKYDLSLPLEHFYSLVPIMKDRVGRDAIRISGYGHIGDGNVHLSICVKEFSTEVLNKIEPFIYEYTSKLKGSISAEHGIGFRKTNYVHYSKSQEAIDIMTNIKCIMDPKGILNPYKVYPPSRRWSNFK</sequence>
<dbReference type="AlphaFoldDB" id="A0ABD2NTG8"/>
<gene>
    <name evidence="14" type="ORF">HHI36_005118</name>
</gene>
<keyword evidence="15" id="KW-1185">Reference proteome</keyword>
<dbReference type="GO" id="GO:0005777">
    <property type="term" value="C:peroxisome"/>
    <property type="evidence" value="ECO:0007669"/>
    <property type="project" value="UniProtKB-SubCell"/>
</dbReference>
<dbReference type="Proteomes" id="UP001516400">
    <property type="component" value="Unassembled WGS sequence"/>
</dbReference>